<evidence type="ECO:0000313" key="2">
    <source>
        <dbReference type="Proteomes" id="UP000593568"/>
    </source>
</evidence>
<dbReference type="Proteomes" id="UP000593568">
    <property type="component" value="Unassembled WGS sequence"/>
</dbReference>
<reference evidence="1 2" key="1">
    <citation type="journal article" date="2019" name="Genome Biol. Evol.">
        <title>Insights into the evolution of the New World diploid cottons (Gossypium, subgenus Houzingenia) based on genome sequencing.</title>
        <authorList>
            <person name="Grover C.E."/>
            <person name="Arick M.A. 2nd"/>
            <person name="Thrash A."/>
            <person name="Conover J.L."/>
            <person name="Sanders W.S."/>
            <person name="Peterson D.G."/>
            <person name="Frelichowski J.E."/>
            <person name="Scheffler J.A."/>
            <person name="Scheffler B.E."/>
            <person name="Wendel J.F."/>
        </authorList>
    </citation>
    <scope>NUCLEOTIDE SEQUENCE [LARGE SCALE GENOMIC DNA]</scope>
    <source>
        <strain evidence="1">8</strain>
        <tissue evidence="1">Leaf</tissue>
    </source>
</reference>
<keyword evidence="2" id="KW-1185">Reference proteome</keyword>
<gene>
    <name evidence="1" type="ORF">Gotri_003438</name>
</gene>
<evidence type="ECO:0008006" key="3">
    <source>
        <dbReference type="Google" id="ProtNLM"/>
    </source>
</evidence>
<dbReference type="AlphaFoldDB" id="A0A7J9F1H6"/>
<dbReference type="EMBL" id="JABEZW010000011">
    <property type="protein sequence ID" value="MBA0779162.1"/>
    <property type="molecule type" value="Genomic_DNA"/>
</dbReference>
<comment type="caution">
    <text evidence="1">The sequence shown here is derived from an EMBL/GenBank/DDBJ whole genome shotgun (WGS) entry which is preliminary data.</text>
</comment>
<evidence type="ECO:0000313" key="1">
    <source>
        <dbReference type="EMBL" id="MBA0779162.1"/>
    </source>
</evidence>
<protein>
    <recommendedName>
        <fullName evidence="3">RNase H type-1 domain-containing protein</fullName>
    </recommendedName>
</protein>
<accession>A0A7J9F1H6</accession>
<sequence>MQHETRFGNSLPSNWVHLSTDGAIKTDSVTTFAGDILDGLVLLQGHGYQWVTIQSDCLEVVLVLQDTPSATSSSALIKCI</sequence>
<organism evidence="1 2">
    <name type="scientific">Gossypium trilobum</name>
    <dbReference type="NCBI Taxonomy" id="34281"/>
    <lineage>
        <taxon>Eukaryota</taxon>
        <taxon>Viridiplantae</taxon>
        <taxon>Streptophyta</taxon>
        <taxon>Embryophyta</taxon>
        <taxon>Tracheophyta</taxon>
        <taxon>Spermatophyta</taxon>
        <taxon>Magnoliopsida</taxon>
        <taxon>eudicotyledons</taxon>
        <taxon>Gunneridae</taxon>
        <taxon>Pentapetalae</taxon>
        <taxon>rosids</taxon>
        <taxon>malvids</taxon>
        <taxon>Malvales</taxon>
        <taxon>Malvaceae</taxon>
        <taxon>Malvoideae</taxon>
        <taxon>Gossypium</taxon>
    </lineage>
</organism>
<proteinExistence type="predicted"/>
<name>A0A7J9F1H6_9ROSI</name>